<dbReference type="InterPro" id="IPR024384">
    <property type="entry name" value="DUF2742"/>
</dbReference>
<sequence>MTDKKTVETRPDTIGAGSPASQEVSWWAVHQFISAVVEQVKNTTLPWAGTPAWRDLDDADPRKLLSVAIAGEHHVLRVEIGQEQRAQAAEDIWGGADWSEAARTFTRRHEIDEIRRAS</sequence>
<evidence type="ECO:0000313" key="2">
    <source>
        <dbReference type="EMBL" id="MDN4522624.1"/>
    </source>
</evidence>
<dbReference type="Pfam" id="PF10888">
    <property type="entry name" value="DUF2742"/>
    <property type="match status" value="1"/>
</dbReference>
<dbReference type="Proteomes" id="UP001172687">
    <property type="component" value="Unassembled WGS sequence"/>
</dbReference>
<name>A0ABT8HPF4_MYCAO</name>
<comment type="caution">
    <text evidence="2">The sequence shown here is derived from an EMBL/GenBank/DDBJ whole genome shotgun (WGS) entry which is preliminary data.</text>
</comment>
<organism evidence="2 3">
    <name type="scientific">Mycolicibacterium austroafricanum</name>
    <name type="common">Mycobacterium austroafricanum</name>
    <dbReference type="NCBI Taxonomy" id="39687"/>
    <lineage>
        <taxon>Bacteria</taxon>
        <taxon>Bacillati</taxon>
        <taxon>Actinomycetota</taxon>
        <taxon>Actinomycetes</taxon>
        <taxon>Mycobacteriales</taxon>
        <taxon>Mycobacteriaceae</taxon>
        <taxon>Mycolicibacterium</taxon>
    </lineage>
</organism>
<dbReference type="EMBL" id="JAUHTC010000101">
    <property type="protein sequence ID" value="MDN4522624.1"/>
    <property type="molecule type" value="Genomic_DNA"/>
</dbReference>
<feature type="region of interest" description="Disordered" evidence="1">
    <location>
        <begin position="1"/>
        <end position="20"/>
    </location>
</feature>
<reference evidence="2" key="1">
    <citation type="submission" date="2023-07" db="EMBL/GenBank/DDBJ databases">
        <title>Degradation of tert-butanol by M. austroafricanum TBA100.</title>
        <authorList>
            <person name="Helbich S."/>
            <person name="Vainshtein Y."/>
        </authorList>
    </citation>
    <scope>NUCLEOTIDE SEQUENCE</scope>
    <source>
        <strain evidence="2">TBA100</strain>
    </source>
</reference>
<evidence type="ECO:0000256" key="1">
    <source>
        <dbReference type="SAM" id="MobiDB-lite"/>
    </source>
</evidence>
<keyword evidence="3" id="KW-1185">Reference proteome</keyword>
<feature type="compositionally biased region" description="Basic and acidic residues" evidence="1">
    <location>
        <begin position="1"/>
        <end position="11"/>
    </location>
</feature>
<gene>
    <name evidence="2" type="ORF">QYF68_33085</name>
</gene>
<evidence type="ECO:0000313" key="3">
    <source>
        <dbReference type="Proteomes" id="UP001172687"/>
    </source>
</evidence>
<protein>
    <submittedName>
        <fullName evidence="2">DUF2742 domain-containing protein</fullName>
    </submittedName>
</protein>
<proteinExistence type="predicted"/>
<dbReference type="RefSeq" id="WP_051558409.1">
    <property type="nucleotide sequence ID" value="NZ_CP070380.1"/>
</dbReference>
<accession>A0ABT8HPF4</accession>